<dbReference type="Gene3D" id="3.40.50.12780">
    <property type="entry name" value="N-terminal domain of ligase-like"/>
    <property type="match status" value="1"/>
</dbReference>
<dbReference type="GO" id="GO:0004467">
    <property type="term" value="F:long-chain fatty acid-CoA ligase activity"/>
    <property type="evidence" value="ECO:0007669"/>
    <property type="project" value="TreeGrafter"/>
</dbReference>
<dbReference type="PANTHER" id="PTHR43272:SF32">
    <property type="entry name" value="AMP-DEPENDENT SYNTHETASE_LIGASE DOMAIN-CONTAINING PROTEIN"/>
    <property type="match status" value="1"/>
</dbReference>
<evidence type="ECO:0000313" key="5">
    <source>
        <dbReference type="EMBL" id="KAF4147571.1"/>
    </source>
</evidence>
<keyword evidence="2" id="KW-0276">Fatty acid metabolism</keyword>
<dbReference type="InterPro" id="IPR000873">
    <property type="entry name" value="AMP-dep_synth/lig_dom"/>
</dbReference>
<dbReference type="EMBL" id="JAACNO010000450">
    <property type="protein sequence ID" value="KAF4147571.1"/>
    <property type="molecule type" value="Genomic_DNA"/>
</dbReference>
<dbReference type="SUPFAM" id="SSF56801">
    <property type="entry name" value="Acetyl-CoA synthetase-like"/>
    <property type="match status" value="1"/>
</dbReference>
<dbReference type="GO" id="GO:0005783">
    <property type="term" value="C:endoplasmic reticulum"/>
    <property type="evidence" value="ECO:0007669"/>
    <property type="project" value="TreeGrafter"/>
</dbReference>
<keyword evidence="3" id="KW-0443">Lipid metabolism</keyword>
<evidence type="ECO:0000313" key="6">
    <source>
        <dbReference type="Proteomes" id="UP000704712"/>
    </source>
</evidence>
<dbReference type="GO" id="GO:0016020">
    <property type="term" value="C:membrane"/>
    <property type="evidence" value="ECO:0007669"/>
    <property type="project" value="TreeGrafter"/>
</dbReference>
<evidence type="ECO:0000256" key="3">
    <source>
        <dbReference type="ARBA" id="ARBA00023098"/>
    </source>
</evidence>
<protein>
    <submittedName>
        <fullName evidence="5">AMP-binding enzyme</fullName>
    </submittedName>
</protein>
<dbReference type="PROSITE" id="PS00455">
    <property type="entry name" value="AMP_BINDING"/>
    <property type="match status" value="1"/>
</dbReference>
<dbReference type="PANTHER" id="PTHR43272">
    <property type="entry name" value="LONG-CHAIN-FATTY-ACID--COA LIGASE"/>
    <property type="match status" value="1"/>
</dbReference>
<keyword evidence="1" id="KW-0436">Ligase</keyword>
<name>A0A8S9V3Y9_PHYIN</name>
<dbReference type="AlphaFoldDB" id="A0A8S9V3Y9"/>
<dbReference type="Pfam" id="PF23562">
    <property type="entry name" value="AMP-binding_C_3"/>
    <property type="match status" value="1"/>
</dbReference>
<evidence type="ECO:0000256" key="1">
    <source>
        <dbReference type="ARBA" id="ARBA00022598"/>
    </source>
</evidence>
<dbReference type="InterPro" id="IPR042099">
    <property type="entry name" value="ANL_N_sf"/>
</dbReference>
<evidence type="ECO:0000256" key="2">
    <source>
        <dbReference type="ARBA" id="ARBA00022832"/>
    </source>
</evidence>
<organism evidence="5 6">
    <name type="scientific">Phytophthora infestans</name>
    <name type="common">Potato late blight agent</name>
    <name type="synonym">Botrytis infestans</name>
    <dbReference type="NCBI Taxonomy" id="4787"/>
    <lineage>
        <taxon>Eukaryota</taxon>
        <taxon>Sar</taxon>
        <taxon>Stramenopiles</taxon>
        <taxon>Oomycota</taxon>
        <taxon>Peronosporomycetes</taxon>
        <taxon>Peronosporales</taxon>
        <taxon>Peronosporaceae</taxon>
        <taxon>Phytophthora</taxon>
    </lineage>
</organism>
<gene>
    <name evidence="5" type="ORF">GN958_ATG03225</name>
</gene>
<dbReference type="Pfam" id="PF00501">
    <property type="entry name" value="AMP-binding"/>
    <property type="match status" value="1"/>
</dbReference>
<reference evidence="5" key="1">
    <citation type="submission" date="2020-03" db="EMBL/GenBank/DDBJ databases">
        <title>Hybrid Assembly of Korean Phytophthora infestans isolates.</title>
        <authorList>
            <person name="Prokchorchik M."/>
            <person name="Lee Y."/>
            <person name="Seo J."/>
            <person name="Cho J.-H."/>
            <person name="Park Y.-E."/>
            <person name="Jang D.-C."/>
            <person name="Im J.-S."/>
            <person name="Choi J.-G."/>
            <person name="Park H.-J."/>
            <person name="Lee G.-B."/>
            <person name="Lee Y.-G."/>
            <person name="Hong S.-Y."/>
            <person name="Cho K."/>
            <person name="Sohn K.H."/>
        </authorList>
    </citation>
    <scope>NUCLEOTIDE SEQUENCE</scope>
    <source>
        <strain evidence="5">KR_2_A2</strain>
    </source>
</reference>
<feature type="domain" description="AMP-dependent synthetase/ligase" evidence="4">
    <location>
        <begin position="39"/>
        <end position="455"/>
    </location>
</feature>
<dbReference type="Proteomes" id="UP000704712">
    <property type="component" value="Unassembled WGS sequence"/>
</dbReference>
<dbReference type="InterPro" id="IPR020845">
    <property type="entry name" value="AMP-binding_CS"/>
</dbReference>
<sequence>MGVWKTDQLAPVRVTTPGSGNDIASRQPVTVLDAFKEIVSRLPHGRALSIKKDGEWATHTWKQYYEICQQFARALIHVGVEPHEAVNVLGPNCPEWLFTNMGSIMAGAVIAGVYVTSTAEACQYISAHCDAKVVVVSDRAQLDKYLSVVEQLPKLKALVVWNETDVPRDINCSVPIYSFSDFLRLSENVEERLLDQRMAAQLPGHCCTLIYTSGTTGPPKAVMISHDNLTWTVAAAMNTLPALGDAERIVSFLPLSHVAAQILDIHLPLAIGFEVYFAGPDALRGGLLGTLQEVRPNLFFGVPRVWEKMMESLKEKLGGAPEGLKKSLLTWAMSKGAKNADQSQYGATGLSLTFWAADYLLLSKVRSALGLDECTTFLTGAAPIAPDVIRYFSTLNIPLYELFGQSECTGPHSINTQEKWKIGSVGPEMEGTKTRIDSDTGEIQYTGRHIFMGYLKDEAATKATLDDDGWLYSGDVGEIDKDGFLSITGRIKEIIITSGGENVPPVLIENALKAELPVLANVIVIGEKRKFLTFLCSLRVEPDATGAPTDKLDKTALAVAKEIGSSATTVPEAQVCDKFQKHIEEGMARANSNAASRAQHLQKFFIIPRDFSLDGNELTPTMKVKRSVVEKKYSGEIEQMYAVASL</sequence>
<comment type="caution">
    <text evidence="5">The sequence shown here is derived from an EMBL/GenBank/DDBJ whole genome shotgun (WGS) entry which is preliminary data.</text>
</comment>
<evidence type="ECO:0000259" key="4">
    <source>
        <dbReference type="Pfam" id="PF00501"/>
    </source>
</evidence>
<accession>A0A8S9V3Y9</accession>
<proteinExistence type="predicted"/>